<reference evidence="3" key="1">
    <citation type="submission" date="2019-12" db="EMBL/GenBank/DDBJ databases">
        <title>Complete genome of Terracaulis silvestris 0127_4.</title>
        <authorList>
            <person name="Vieira S."/>
            <person name="Riedel T."/>
            <person name="Sproer C."/>
            <person name="Pascual J."/>
            <person name="Boedeker C."/>
            <person name="Overmann J."/>
        </authorList>
    </citation>
    <scope>NUCLEOTIDE SEQUENCE [LARGE SCALE GENOMIC DNA]</scope>
    <source>
        <strain evidence="3">0127_4</strain>
    </source>
</reference>
<keyword evidence="1" id="KW-0812">Transmembrane</keyword>
<gene>
    <name evidence="2" type="ORF">DSM104635_02679</name>
</gene>
<dbReference type="AlphaFoldDB" id="A0A6I6MSR7"/>
<evidence type="ECO:0000256" key="1">
    <source>
        <dbReference type="SAM" id="Phobius"/>
    </source>
</evidence>
<accession>A0A6I6MSR7</accession>
<organism evidence="2 3">
    <name type="scientific">Terricaulis silvestris</name>
    <dbReference type="NCBI Taxonomy" id="2686094"/>
    <lineage>
        <taxon>Bacteria</taxon>
        <taxon>Pseudomonadati</taxon>
        <taxon>Pseudomonadota</taxon>
        <taxon>Alphaproteobacteria</taxon>
        <taxon>Caulobacterales</taxon>
        <taxon>Caulobacteraceae</taxon>
        <taxon>Terricaulis</taxon>
    </lineage>
</organism>
<dbReference type="RefSeq" id="WP_158766656.1">
    <property type="nucleotide sequence ID" value="NZ_CP047045.1"/>
</dbReference>
<evidence type="ECO:0000313" key="2">
    <source>
        <dbReference type="EMBL" id="QGZ95827.1"/>
    </source>
</evidence>
<dbReference type="EMBL" id="CP047045">
    <property type="protein sequence ID" value="QGZ95827.1"/>
    <property type="molecule type" value="Genomic_DNA"/>
</dbReference>
<dbReference type="Proteomes" id="UP000431269">
    <property type="component" value="Chromosome"/>
</dbReference>
<feature type="transmembrane region" description="Helical" evidence="1">
    <location>
        <begin position="364"/>
        <end position="384"/>
    </location>
</feature>
<proteinExistence type="predicted"/>
<keyword evidence="1" id="KW-0472">Membrane</keyword>
<keyword evidence="3" id="KW-1185">Reference proteome</keyword>
<feature type="transmembrane region" description="Helical" evidence="1">
    <location>
        <begin position="29"/>
        <end position="50"/>
    </location>
</feature>
<dbReference type="KEGG" id="tsv:DSM104635_02679"/>
<keyword evidence="1" id="KW-1133">Transmembrane helix</keyword>
<protein>
    <submittedName>
        <fullName evidence="2">Uncharacterized protein</fullName>
    </submittedName>
</protein>
<name>A0A6I6MSR7_9CAUL</name>
<evidence type="ECO:0000313" key="3">
    <source>
        <dbReference type="Proteomes" id="UP000431269"/>
    </source>
</evidence>
<sequence>MKHARVSGAWRAGQDYGDRRSSSGVLTAFVFNVCLLVLPLVSAFAVLVIGRDHLYAYEYSEAGSRAIGARVAKMNADLIQLDFDRVRQWDDLVAMELMAGDIPAARGFLLSGGQMLPSRYGGAINRASARGDAATELAALEILTPGTRGRYETTVPLLSRRAANTTAQALQAGAAAPVGDRQDFELMSRNLLAEPNTDATQFVLTGLTLGLAGDFSRAANDGASALLAASRRADYQQAFGEQMDALINRAVPIEEFRSAALASAPADEAGAFANAAAAFRAAANPQRVAQVRAALEEIGGMSEAISASAATDLVTHATALRDLPRLRLIAQAAGDRAAAAAKRLPRDGELLRAARGDLTVTRELAIALALMGLALAGLIGIVAWKGYTAGRRMFFAQIEDDDYSDRGDLVEIGASNWRPL</sequence>